<dbReference type="AlphaFoldDB" id="X1I1T7"/>
<sequence length="70" mass="7790">LADLIYKFGEDRASRRIARFIVQHRPKRAYNHNGTVISDSLQGIRPAKAKGESENTPGNEDFSGTENCGQ</sequence>
<evidence type="ECO:0000256" key="1">
    <source>
        <dbReference type="SAM" id="MobiDB-lite"/>
    </source>
</evidence>
<proteinExistence type="predicted"/>
<protein>
    <submittedName>
        <fullName evidence="2">Uncharacterized protein</fullName>
    </submittedName>
</protein>
<dbReference type="GO" id="GO:0008168">
    <property type="term" value="F:methyltransferase activity"/>
    <property type="evidence" value="ECO:0007669"/>
    <property type="project" value="InterPro"/>
</dbReference>
<dbReference type="InterPro" id="IPR023397">
    <property type="entry name" value="SAM-dep_MeTrfase_MraW_recog"/>
</dbReference>
<feature type="non-terminal residue" evidence="2">
    <location>
        <position position="1"/>
    </location>
</feature>
<reference evidence="2" key="1">
    <citation type="journal article" date="2014" name="Front. Microbiol.">
        <title>High frequency of phylogenetically diverse reductive dehalogenase-homologous genes in deep subseafloor sedimentary metagenomes.</title>
        <authorList>
            <person name="Kawai M."/>
            <person name="Futagami T."/>
            <person name="Toyoda A."/>
            <person name="Takaki Y."/>
            <person name="Nishi S."/>
            <person name="Hori S."/>
            <person name="Arai W."/>
            <person name="Tsubouchi T."/>
            <person name="Morono Y."/>
            <person name="Uchiyama I."/>
            <person name="Ito T."/>
            <person name="Fujiyama A."/>
            <person name="Inagaki F."/>
            <person name="Takami H."/>
        </authorList>
    </citation>
    <scope>NUCLEOTIDE SEQUENCE</scope>
    <source>
        <strain evidence="2">Expedition CK06-06</strain>
    </source>
</reference>
<comment type="caution">
    <text evidence="2">The sequence shown here is derived from an EMBL/GenBank/DDBJ whole genome shotgun (WGS) entry which is preliminary data.</text>
</comment>
<dbReference type="EMBL" id="BARU01027644">
    <property type="protein sequence ID" value="GAH75687.1"/>
    <property type="molecule type" value="Genomic_DNA"/>
</dbReference>
<dbReference type="SUPFAM" id="SSF81799">
    <property type="entry name" value="Putative methyltransferase TM0872, insert domain"/>
    <property type="match status" value="1"/>
</dbReference>
<organism evidence="2">
    <name type="scientific">marine sediment metagenome</name>
    <dbReference type="NCBI Taxonomy" id="412755"/>
    <lineage>
        <taxon>unclassified sequences</taxon>
        <taxon>metagenomes</taxon>
        <taxon>ecological metagenomes</taxon>
    </lineage>
</organism>
<feature type="compositionally biased region" description="Polar residues" evidence="1">
    <location>
        <begin position="54"/>
        <end position="70"/>
    </location>
</feature>
<evidence type="ECO:0000313" key="2">
    <source>
        <dbReference type="EMBL" id="GAH75687.1"/>
    </source>
</evidence>
<feature type="region of interest" description="Disordered" evidence="1">
    <location>
        <begin position="33"/>
        <end position="70"/>
    </location>
</feature>
<gene>
    <name evidence="2" type="ORF">S03H2_44235</name>
</gene>
<accession>X1I1T7</accession>
<name>X1I1T7_9ZZZZ</name>